<evidence type="ECO:0000256" key="1">
    <source>
        <dbReference type="SAM" id="Phobius"/>
    </source>
</evidence>
<reference evidence="3" key="1">
    <citation type="journal article" date="2019" name="Int. J. Syst. Evol. Microbiol.">
        <title>The Global Catalogue of Microorganisms (GCM) 10K type strain sequencing project: providing services to taxonomists for standard genome sequencing and annotation.</title>
        <authorList>
            <consortium name="The Broad Institute Genomics Platform"/>
            <consortium name="The Broad Institute Genome Sequencing Center for Infectious Disease"/>
            <person name="Wu L."/>
            <person name="Ma J."/>
        </authorList>
    </citation>
    <scope>NUCLEOTIDE SEQUENCE [LARGE SCALE GENOMIC DNA]</scope>
    <source>
        <strain evidence="3">CCUG 53915</strain>
    </source>
</reference>
<dbReference type="InterPro" id="IPR047928">
    <property type="entry name" value="Perm_prefix_1"/>
</dbReference>
<feature type="transmembrane region" description="Helical" evidence="1">
    <location>
        <begin position="108"/>
        <end position="129"/>
    </location>
</feature>
<feature type="transmembrane region" description="Helical" evidence="1">
    <location>
        <begin position="81"/>
        <end position="102"/>
    </location>
</feature>
<dbReference type="EMBL" id="JBHTLT010000020">
    <property type="protein sequence ID" value="MFD1204360.1"/>
    <property type="molecule type" value="Genomic_DNA"/>
</dbReference>
<organism evidence="2 3">
    <name type="scientific">Sporosarcina contaminans</name>
    <dbReference type="NCBI Taxonomy" id="633403"/>
    <lineage>
        <taxon>Bacteria</taxon>
        <taxon>Bacillati</taxon>
        <taxon>Bacillota</taxon>
        <taxon>Bacilli</taxon>
        <taxon>Bacillales</taxon>
        <taxon>Caryophanaceae</taxon>
        <taxon>Sporosarcina</taxon>
    </lineage>
</organism>
<gene>
    <name evidence="2" type="ORF">ACFQ38_04355</name>
</gene>
<feature type="transmembrane region" description="Helical" evidence="1">
    <location>
        <begin position="236"/>
        <end position="254"/>
    </location>
</feature>
<protein>
    <submittedName>
        <fullName evidence="2">Permease prefix domain 1-containing protein</fullName>
    </submittedName>
</protein>
<keyword evidence="1" id="KW-0472">Membrane</keyword>
<keyword evidence="1" id="KW-0812">Transmembrane</keyword>
<accession>A0ABW3TUQ8</accession>
<keyword evidence="3" id="KW-1185">Reference proteome</keyword>
<feature type="transmembrane region" description="Helical" evidence="1">
    <location>
        <begin position="136"/>
        <end position="157"/>
    </location>
</feature>
<evidence type="ECO:0000313" key="3">
    <source>
        <dbReference type="Proteomes" id="UP001597231"/>
    </source>
</evidence>
<dbReference type="Proteomes" id="UP001597231">
    <property type="component" value="Unassembled WGS sequence"/>
</dbReference>
<dbReference type="NCBIfam" id="NF038403">
    <property type="entry name" value="perm_prefix_1"/>
    <property type="match status" value="1"/>
</dbReference>
<name>A0ABW3TUQ8_9BACL</name>
<proteinExistence type="predicted"/>
<evidence type="ECO:0000313" key="2">
    <source>
        <dbReference type="EMBL" id="MFD1204360.1"/>
    </source>
</evidence>
<comment type="caution">
    <text evidence="2">The sequence shown here is derived from an EMBL/GenBank/DDBJ whole genome shotgun (WGS) entry which is preliminary data.</text>
</comment>
<sequence>MKPAFQRFIKGIVRQTDGSRDEREDLYEELLTHLQCSFFDLQRSGYSEEEATTMAMRNFGDEQEIGRQLQQAMYPFRKEMLLALSISSLLFSYIVYISQLFIMGDAHIPWLIIAVMISSLLLFVTMQAIPILNRRFWINGLLLIHLFVFLYGFLLASDINSPLSIGLSIISILIIVLSIILLYRTTIYDFSTKGEMFYKDVRRLHFVNITTGLLLGAATLFWLWAALFFATDQLHIILVILSIPIVCWIISYAIQMRLLSKQKKKWAYAIASIQSIILLISVGYLLFNMFGGAIS</sequence>
<feature type="transmembrane region" description="Helical" evidence="1">
    <location>
        <begin position="204"/>
        <end position="230"/>
    </location>
</feature>
<feature type="transmembrane region" description="Helical" evidence="1">
    <location>
        <begin position="163"/>
        <end position="183"/>
    </location>
</feature>
<dbReference type="RefSeq" id="WP_381479876.1">
    <property type="nucleotide sequence ID" value="NZ_JBHTLT010000020.1"/>
</dbReference>
<feature type="transmembrane region" description="Helical" evidence="1">
    <location>
        <begin position="266"/>
        <end position="287"/>
    </location>
</feature>
<keyword evidence="1" id="KW-1133">Transmembrane helix</keyword>